<dbReference type="Proteomes" id="UP001341840">
    <property type="component" value="Unassembled WGS sequence"/>
</dbReference>
<gene>
    <name evidence="1" type="ORF">PIB30_039321</name>
</gene>
<dbReference type="PANTHER" id="PTHR44259">
    <property type="entry name" value="OS07G0183000 PROTEIN-RELATED"/>
    <property type="match status" value="1"/>
</dbReference>
<name>A0ABU6REY0_9FABA</name>
<dbReference type="InterPro" id="IPR050942">
    <property type="entry name" value="F-box_BR-signaling"/>
</dbReference>
<reference evidence="1 2" key="1">
    <citation type="journal article" date="2023" name="Plants (Basel)">
        <title>Bridging the Gap: Combining Genomics and Transcriptomics Approaches to Understand Stylosanthes scabra, an Orphan Legume from the Brazilian Caatinga.</title>
        <authorList>
            <person name="Ferreira-Neto J.R.C."/>
            <person name="da Silva M.D."/>
            <person name="Binneck E."/>
            <person name="de Melo N.F."/>
            <person name="da Silva R.H."/>
            <person name="de Melo A.L.T.M."/>
            <person name="Pandolfi V."/>
            <person name="Bustamante F.O."/>
            <person name="Brasileiro-Vidal A.C."/>
            <person name="Benko-Iseppon A.M."/>
        </authorList>
    </citation>
    <scope>NUCLEOTIDE SEQUENCE [LARGE SCALE GENOMIC DNA]</scope>
    <source>
        <tissue evidence="1">Leaves</tissue>
    </source>
</reference>
<proteinExistence type="predicted"/>
<evidence type="ECO:0000313" key="1">
    <source>
        <dbReference type="EMBL" id="MED6122388.1"/>
    </source>
</evidence>
<evidence type="ECO:0000313" key="2">
    <source>
        <dbReference type="Proteomes" id="UP001341840"/>
    </source>
</evidence>
<dbReference type="EMBL" id="JASCZI010030415">
    <property type="protein sequence ID" value="MED6122388.1"/>
    <property type="molecule type" value="Genomic_DNA"/>
</dbReference>
<evidence type="ECO:0008006" key="3">
    <source>
        <dbReference type="Google" id="ProtNLM"/>
    </source>
</evidence>
<comment type="caution">
    <text evidence="1">The sequence shown here is derived from an EMBL/GenBank/DDBJ whole genome shotgun (WGS) entry which is preliminary data.</text>
</comment>
<sequence>MGEIDRWAHIDEDLLKEISKRFLSYDDYIQLRLVCKEWSLKLPKIPNGNKLPWLLLPEETIRIHSDQEEEIYHLMHLPVEDEEILDTHALEKEGIYHVILPDMQMQNKIIRGSSHGWLIILDISREKIFAVNHDGQLYEFDPKSSGLEGGIHEVEPPSKVPQAVIRLNI</sequence>
<accession>A0ABU6REY0</accession>
<keyword evidence="2" id="KW-1185">Reference proteome</keyword>
<protein>
    <recommendedName>
        <fullName evidence="3">F-box domain-containing protein</fullName>
    </recommendedName>
</protein>
<organism evidence="1 2">
    <name type="scientific">Stylosanthes scabra</name>
    <dbReference type="NCBI Taxonomy" id="79078"/>
    <lineage>
        <taxon>Eukaryota</taxon>
        <taxon>Viridiplantae</taxon>
        <taxon>Streptophyta</taxon>
        <taxon>Embryophyta</taxon>
        <taxon>Tracheophyta</taxon>
        <taxon>Spermatophyta</taxon>
        <taxon>Magnoliopsida</taxon>
        <taxon>eudicotyledons</taxon>
        <taxon>Gunneridae</taxon>
        <taxon>Pentapetalae</taxon>
        <taxon>rosids</taxon>
        <taxon>fabids</taxon>
        <taxon>Fabales</taxon>
        <taxon>Fabaceae</taxon>
        <taxon>Papilionoideae</taxon>
        <taxon>50 kb inversion clade</taxon>
        <taxon>dalbergioids sensu lato</taxon>
        <taxon>Dalbergieae</taxon>
        <taxon>Pterocarpus clade</taxon>
        <taxon>Stylosanthes</taxon>
    </lineage>
</organism>
<dbReference type="PANTHER" id="PTHR44259:SF114">
    <property type="entry name" value="OS06G0707300 PROTEIN"/>
    <property type="match status" value="1"/>
</dbReference>